<dbReference type="PROSITE" id="PS51186">
    <property type="entry name" value="GNAT"/>
    <property type="match status" value="1"/>
</dbReference>
<reference evidence="2 3" key="1">
    <citation type="submission" date="2015-03" db="EMBL/GenBank/DDBJ databases">
        <title>Genome sequence of Pseudoalteromonas aurantia.</title>
        <authorList>
            <person name="Xie B.-B."/>
            <person name="Rong J.-C."/>
            <person name="Qin Q.-L."/>
            <person name="Zhang Y.-Z."/>
        </authorList>
    </citation>
    <scope>NUCLEOTIDE SEQUENCE [LARGE SCALE GENOMIC DNA]</scope>
    <source>
        <strain evidence="2 3">208</strain>
    </source>
</reference>
<keyword evidence="3" id="KW-1185">Reference proteome</keyword>
<dbReference type="RefSeq" id="WP_225738328.1">
    <property type="nucleotide sequence ID" value="NZ_AQGV01000012.1"/>
</dbReference>
<dbReference type="Proteomes" id="UP000615755">
    <property type="component" value="Unassembled WGS sequence"/>
</dbReference>
<proteinExistence type="predicted"/>
<dbReference type="InterPro" id="IPR000182">
    <property type="entry name" value="GNAT_dom"/>
</dbReference>
<comment type="caution">
    <text evidence="2">The sequence shown here is derived from an EMBL/GenBank/DDBJ whole genome shotgun (WGS) entry which is preliminary data.</text>
</comment>
<feature type="domain" description="N-acetyltransferase" evidence="1">
    <location>
        <begin position="1"/>
        <end position="84"/>
    </location>
</feature>
<dbReference type="EMBL" id="AQGV01000012">
    <property type="protein sequence ID" value="MBE0368176.1"/>
    <property type="molecule type" value="Genomic_DNA"/>
</dbReference>
<dbReference type="InterPro" id="IPR016181">
    <property type="entry name" value="Acyl_CoA_acyltransferase"/>
</dbReference>
<accession>A0ABR9EB21</accession>
<sequence>MIRQYKQEDSELVLDIWLQASIKAHDFVAAEFWGSQVSNMREIYIPASKTYVFEIDGGVIGFYSLYENLLAAIFVSPEHKGQGR</sequence>
<evidence type="ECO:0000313" key="3">
    <source>
        <dbReference type="Proteomes" id="UP000615755"/>
    </source>
</evidence>
<evidence type="ECO:0000313" key="2">
    <source>
        <dbReference type="EMBL" id="MBE0368176.1"/>
    </source>
</evidence>
<dbReference type="Gene3D" id="3.40.630.30">
    <property type="match status" value="1"/>
</dbReference>
<protein>
    <submittedName>
        <fullName evidence="2">Acetyltransferase</fullName>
    </submittedName>
</protein>
<name>A0ABR9EB21_9GAMM</name>
<organism evidence="2 3">
    <name type="scientific">Pseudoalteromonas aurantia 208</name>
    <dbReference type="NCBI Taxonomy" id="1314867"/>
    <lineage>
        <taxon>Bacteria</taxon>
        <taxon>Pseudomonadati</taxon>
        <taxon>Pseudomonadota</taxon>
        <taxon>Gammaproteobacteria</taxon>
        <taxon>Alteromonadales</taxon>
        <taxon>Pseudoalteromonadaceae</taxon>
        <taxon>Pseudoalteromonas</taxon>
    </lineage>
</organism>
<gene>
    <name evidence="2" type="primary">yiaC</name>
    <name evidence="2" type="ORF">PAUR_a1724</name>
</gene>
<evidence type="ECO:0000259" key="1">
    <source>
        <dbReference type="PROSITE" id="PS51186"/>
    </source>
</evidence>
<dbReference type="SUPFAM" id="SSF55729">
    <property type="entry name" value="Acyl-CoA N-acyltransferases (Nat)"/>
    <property type="match status" value="1"/>
</dbReference>
<dbReference type="CDD" id="cd04301">
    <property type="entry name" value="NAT_SF"/>
    <property type="match status" value="1"/>
</dbReference>